<dbReference type="CDD" id="cd11717">
    <property type="entry name" value="THUMP_THUMPD1_like"/>
    <property type="match status" value="1"/>
</dbReference>
<feature type="compositionally biased region" description="Polar residues" evidence="1">
    <location>
        <begin position="1"/>
        <end position="10"/>
    </location>
</feature>
<dbReference type="AlphaFoldDB" id="A0A4D9DF15"/>
<keyword evidence="4" id="KW-1185">Reference proteome</keyword>
<feature type="domain" description="THUMP" evidence="2">
    <location>
        <begin position="242"/>
        <end position="296"/>
    </location>
</feature>
<accession>A0A4D9DF15</accession>
<evidence type="ECO:0000313" key="4">
    <source>
        <dbReference type="Proteomes" id="UP000355283"/>
    </source>
</evidence>
<evidence type="ECO:0000313" key="3">
    <source>
        <dbReference type="EMBL" id="TFJ87259.1"/>
    </source>
</evidence>
<dbReference type="OrthoDB" id="367221at2759"/>
<gene>
    <name evidence="3" type="ORF">NSK_001591</name>
</gene>
<dbReference type="EMBL" id="SDOX01000006">
    <property type="protein sequence ID" value="TFJ87259.1"/>
    <property type="molecule type" value="Genomic_DNA"/>
</dbReference>
<comment type="caution">
    <text evidence="3">The sequence shown here is derived from an EMBL/GenBank/DDBJ whole genome shotgun (WGS) entry which is preliminary data.</text>
</comment>
<dbReference type="Pfam" id="PF02926">
    <property type="entry name" value="THUMP"/>
    <property type="match status" value="1"/>
</dbReference>
<reference evidence="3 4" key="1">
    <citation type="submission" date="2019-01" db="EMBL/GenBank/DDBJ databases">
        <title>Nuclear Genome Assembly of the Microalgal Biofuel strain Nannochloropsis salina CCMP1776.</title>
        <authorList>
            <person name="Hovde B."/>
        </authorList>
    </citation>
    <scope>NUCLEOTIDE SEQUENCE [LARGE SCALE GENOMIC DNA]</scope>
    <source>
        <strain evidence="3 4">CCMP1776</strain>
    </source>
</reference>
<dbReference type="PANTHER" id="PTHR13452">
    <property type="entry name" value="THUMP DOMAIN CONTAINING PROTEIN 1-RELATED"/>
    <property type="match status" value="1"/>
</dbReference>
<organism evidence="3 4">
    <name type="scientific">Nannochloropsis salina CCMP1776</name>
    <dbReference type="NCBI Taxonomy" id="1027361"/>
    <lineage>
        <taxon>Eukaryota</taxon>
        <taxon>Sar</taxon>
        <taxon>Stramenopiles</taxon>
        <taxon>Ochrophyta</taxon>
        <taxon>Eustigmatophyceae</taxon>
        <taxon>Eustigmatales</taxon>
        <taxon>Monodopsidaceae</taxon>
        <taxon>Microchloropsis</taxon>
        <taxon>Microchloropsis salina</taxon>
    </lineage>
</organism>
<protein>
    <recommendedName>
        <fullName evidence="2">THUMP domain-containing protein</fullName>
    </recommendedName>
</protein>
<dbReference type="Gene3D" id="3.30.2300.10">
    <property type="entry name" value="THUMP superfamily"/>
    <property type="match status" value="1"/>
</dbReference>
<dbReference type="GO" id="GO:0003723">
    <property type="term" value="F:RNA binding"/>
    <property type="evidence" value="ECO:0007669"/>
    <property type="project" value="InterPro"/>
</dbReference>
<dbReference type="InterPro" id="IPR004114">
    <property type="entry name" value="THUMP_dom"/>
</dbReference>
<dbReference type="GO" id="GO:0006400">
    <property type="term" value="P:tRNA modification"/>
    <property type="evidence" value="ECO:0007669"/>
    <property type="project" value="InterPro"/>
</dbReference>
<sequence length="334" mass="36465">MADKSNGSTKRASRRGDEKSGSIGERKRPRYQSSPWSSSLSAVRNGQAILFTCDVGREAKAAKELSIVLERYAEDARSPSGRPLGGASDKDQAFTVGAENVILASGDEAGGEGTIRDTLEQEIAELKEKTKSGARSTMVPIETGCRGTCGVSIPKDGPISPVKACIRMLEEAKTGQSSTRGIIKLMPLERICFGGNLEALKREARDLLLEKGLIVENEEHAEKATGQMGLESERKAVDSSSRPTYMVSLCRRNYAAHSRDEIFKTLGDVIGGRWKVDLTCPDYVLLVEAIKGTIGFGICPRFIELKKYNLRQLQDQARKEDQALQGKIRAGKRE</sequence>
<evidence type="ECO:0000256" key="1">
    <source>
        <dbReference type="SAM" id="MobiDB-lite"/>
    </source>
</evidence>
<dbReference type="InterPro" id="IPR040183">
    <property type="entry name" value="THUMPD1-like"/>
</dbReference>
<dbReference type="PANTHER" id="PTHR13452:SF10">
    <property type="entry name" value="THUMP DOMAIN-CONTAINING PROTEIN 1"/>
    <property type="match status" value="1"/>
</dbReference>
<evidence type="ECO:0000259" key="2">
    <source>
        <dbReference type="Pfam" id="PF02926"/>
    </source>
</evidence>
<feature type="region of interest" description="Disordered" evidence="1">
    <location>
        <begin position="1"/>
        <end position="39"/>
    </location>
</feature>
<dbReference type="SUPFAM" id="SSF143437">
    <property type="entry name" value="THUMP domain-like"/>
    <property type="match status" value="1"/>
</dbReference>
<proteinExistence type="predicted"/>
<feature type="compositionally biased region" description="Basic and acidic residues" evidence="1">
    <location>
        <begin position="14"/>
        <end position="26"/>
    </location>
</feature>
<dbReference type="Proteomes" id="UP000355283">
    <property type="component" value="Unassembled WGS sequence"/>
</dbReference>
<name>A0A4D9DF15_9STRA</name>